<dbReference type="AlphaFoldDB" id="A0A9Q8WE37"/>
<reference evidence="1" key="1">
    <citation type="journal article" date="2021" name="Mol. Plant Microbe Interact.">
        <title>Complete Genome Sequence of the Plant-Pathogenic Fungus Colletotrichum lupini.</title>
        <authorList>
            <person name="Baroncelli R."/>
            <person name="Pensec F."/>
            <person name="Da Lio D."/>
            <person name="Boufleur T."/>
            <person name="Vicente I."/>
            <person name="Sarrocco S."/>
            <person name="Picot A."/>
            <person name="Baraldi E."/>
            <person name="Sukno S."/>
            <person name="Thon M."/>
            <person name="Le Floch G."/>
        </authorList>
    </citation>
    <scope>NUCLEOTIDE SEQUENCE</scope>
    <source>
        <strain evidence="1">IMI 504893</strain>
    </source>
</reference>
<accession>A0A9Q8WE37</accession>
<dbReference type="GeneID" id="73339502"/>
<organism evidence="1 2">
    <name type="scientific">Colletotrichum lupini</name>
    <dbReference type="NCBI Taxonomy" id="145971"/>
    <lineage>
        <taxon>Eukaryota</taxon>
        <taxon>Fungi</taxon>
        <taxon>Dikarya</taxon>
        <taxon>Ascomycota</taxon>
        <taxon>Pezizomycotina</taxon>
        <taxon>Sordariomycetes</taxon>
        <taxon>Hypocreomycetidae</taxon>
        <taxon>Glomerellales</taxon>
        <taxon>Glomerellaceae</taxon>
        <taxon>Colletotrichum</taxon>
        <taxon>Colletotrichum acutatum species complex</taxon>
    </lineage>
</organism>
<protein>
    <submittedName>
        <fullName evidence="1">Uncharacterized protein</fullName>
    </submittedName>
</protein>
<dbReference type="Proteomes" id="UP000830671">
    <property type="component" value="Chromosome 3"/>
</dbReference>
<gene>
    <name evidence="1" type="ORF">CLUP02_05485</name>
</gene>
<keyword evidence="2" id="KW-1185">Reference proteome</keyword>
<proteinExistence type="predicted"/>
<evidence type="ECO:0000313" key="1">
    <source>
        <dbReference type="EMBL" id="UQC80004.1"/>
    </source>
</evidence>
<dbReference type="RefSeq" id="XP_049141635.1">
    <property type="nucleotide sequence ID" value="XM_049284492.1"/>
</dbReference>
<sequence>MQRPLDVIRKRPQPQIPQGCYLPGVFPLSQLSAAPGPRCRFIPHENRGKEVHAALSYHEPVFRMYRYDCQNVQRNAFKSRVFGPSSRFAEHLSGNTRVPPFCSGRFDTITEGLKQTSMMSTTTL</sequence>
<dbReference type="EMBL" id="CP019475">
    <property type="protein sequence ID" value="UQC80004.1"/>
    <property type="molecule type" value="Genomic_DNA"/>
</dbReference>
<name>A0A9Q8WE37_9PEZI</name>
<evidence type="ECO:0000313" key="2">
    <source>
        <dbReference type="Proteomes" id="UP000830671"/>
    </source>
</evidence>
<dbReference type="KEGG" id="clup:CLUP02_05485"/>